<evidence type="ECO:0000313" key="7">
    <source>
        <dbReference type="EMBL" id="RKF20815.1"/>
    </source>
</evidence>
<keyword evidence="8" id="KW-1185">Reference proteome</keyword>
<dbReference type="GO" id="GO:0016020">
    <property type="term" value="C:membrane"/>
    <property type="evidence" value="ECO:0007669"/>
    <property type="project" value="UniProtKB-SubCell"/>
</dbReference>
<keyword evidence="3" id="KW-1133">Transmembrane helix</keyword>
<dbReference type="NCBIfam" id="TIGR01352">
    <property type="entry name" value="tonB_Cterm"/>
    <property type="match status" value="1"/>
</dbReference>
<evidence type="ECO:0000259" key="6">
    <source>
        <dbReference type="Pfam" id="PF03544"/>
    </source>
</evidence>
<gene>
    <name evidence="7" type="ORF">D6851_10780</name>
</gene>
<sequence>MLAALVRAFAPDFTDSVMRQASSLVTVTVRTNEPEEAPQSPPPANTPPDAEPEGAAAEAGKQARPRPVTAPKPAVPRPDPSPAPSVSSEGPDNASGAAETGEGTGAGGAGQGSGGGQNGSGQGSGFSRRLEKIEGNITSAGDYPRATRDLRRGHDVIIELTVGADGRVTACRVTDPSPDPQADTITCQLASERFRFLPALDAQGNPVVGRYRWRQRWY</sequence>
<evidence type="ECO:0000313" key="8">
    <source>
        <dbReference type="Proteomes" id="UP000284395"/>
    </source>
</evidence>
<evidence type="ECO:0000256" key="3">
    <source>
        <dbReference type="ARBA" id="ARBA00022989"/>
    </source>
</evidence>
<dbReference type="SUPFAM" id="SSF74653">
    <property type="entry name" value="TolA/TonB C-terminal domain"/>
    <property type="match status" value="1"/>
</dbReference>
<accession>A0A420EJC9</accession>
<feature type="compositionally biased region" description="Low complexity" evidence="5">
    <location>
        <begin position="84"/>
        <end position="101"/>
    </location>
</feature>
<evidence type="ECO:0000256" key="5">
    <source>
        <dbReference type="SAM" id="MobiDB-lite"/>
    </source>
</evidence>
<protein>
    <submittedName>
        <fullName evidence="7">TonB family protein</fullName>
    </submittedName>
</protein>
<evidence type="ECO:0000256" key="1">
    <source>
        <dbReference type="ARBA" id="ARBA00004167"/>
    </source>
</evidence>
<reference evidence="7 8" key="1">
    <citation type="submission" date="2018-09" db="EMBL/GenBank/DDBJ databases">
        <title>Altererythrobacter spongiae sp. nov., isolated from a marine sponge.</title>
        <authorList>
            <person name="Zhuang L."/>
            <person name="Luo L."/>
        </authorList>
    </citation>
    <scope>NUCLEOTIDE SEQUENCE [LARGE SCALE GENOMIC DNA]</scope>
    <source>
        <strain evidence="7 8">HN-Y73</strain>
    </source>
</reference>
<proteinExistence type="predicted"/>
<keyword evidence="2" id="KW-0812">Transmembrane</keyword>
<dbReference type="Proteomes" id="UP000284395">
    <property type="component" value="Unassembled WGS sequence"/>
</dbReference>
<dbReference type="OrthoDB" id="7390536at2"/>
<dbReference type="AlphaFoldDB" id="A0A420EJC9"/>
<feature type="compositionally biased region" description="Gly residues" evidence="5">
    <location>
        <begin position="102"/>
        <end position="124"/>
    </location>
</feature>
<dbReference type="GO" id="GO:0055085">
    <property type="term" value="P:transmembrane transport"/>
    <property type="evidence" value="ECO:0007669"/>
    <property type="project" value="InterPro"/>
</dbReference>
<feature type="domain" description="TonB C-terminal" evidence="6">
    <location>
        <begin position="142"/>
        <end position="211"/>
    </location>
</feature>
<dbReference type="InterPro" id="IPR037682">
    <property type="entry name" value="TonB_C"/>
</dbReference>
<evidence type="ECO:0000256" key="4">
    <source>
        <dbReference type="ARBA" id="ARBA00023136"/>
    </source>
</evidence>
<feature type="region of interest" description="Disordered" evidence="5">
    <location>
        <begin position="27"/>
        <end position="127"/>
    </location>
</feature>
<dbReference type="EMBL" id="RAPF01000005">
    <property type="protein sequence ID" value="RKF20815.1"/>
    <property type="molecule type" value="Genomic_DNA"/>
</dbReference>
<evidence type="ECO:0000256" key="2">
    <source>
        <dbReference type="ARBA" id="ARBA00022692"/>
    </source>
</evidence>
<organism evidence="7 8">
    <name type="scientific">Altericroceibacterium spongiae</name>
    <dbReference type="NCBI Taxonomy" id="2320269"/>
    <lineage>
        <taxon>Bacteria</taxon>
        <taxon>Pseudomonadati</taxon>
        <taxon>Pseudomonadota</taxon>
        <taxon>Alphaproteobacteria</taxon>
        <taxon>Sphingomonadales</taxon>
        <taxon>Erythrobacteraceae</taxon>
        <taxon>Altericroceibacterium</taxon>
    </lineage>
</organism>
<keyword evidence="4" id="KW-0472">Membrane</keyword>
<comment type="caution">
    <text evidence="7">The sequence shown here is derived from an EMBL/GenBank/DDBJ whole genome shotgun (WGS) entry which is preliminary data.</text>
</comment>
<dbReference type="Pfam" id="PF03544">
    <property type="entry name" value="TonB_C"/>
    <property type="match status" value="1"/>
</dbReference>
<dbReference type="Gene3D" id="3.30.1150.10">
    <property type="match status" value="1"/>
</dbReference>
<dbReference type="InterPro" id="IPR006260">
    <property type="entry name" value="TonB/TolA_C"/>
</dbReference>
<name>A0A420EJC9_9SPHN</name>
<feature type="compositionally biased region" description="Pro residues" evidence="5">
    <location>
        <begin position="68"/>
        <end position="83"/>
    </location>
</feature>
<comment type="subcellular location">
    <subcellularLocation>
        <location evidence="1">Membrane</location>
        <topology evidence="1">Single-pass membrane protein</topology>
    </subcellularLocation>
</comment>